<keyword evidence="1" id="KW-1133">Transmembrane helix</keyword>
<keyword evidence="3" id="KW-1185">Reference proteome</keyword>
<comment type="caution">
    <text evidence="2">The sequence shown here is derived from an EMBL/GenBank/DDBJ whole genome shotgun (WGS) entry which is preliminary data.</text>
</comment>
<dbReference type="Proteomes" id="UP001054945">
    <property type="component" value="Unassembled WGS sequence"/>
</dbReference>
<evidence type="ECO:0000313" key="2">
    <source>
        <dbReference type="EMBL" id="GIY57750.1"/>
    </source>
</evidence>
<name>A0AAV4UJQ8_CAEEX</name>
<organism evidence="2 3">
    <name type="scientific">Caerostris extrusa</name>
    <name type="common">Bark spider</name>
    <name type="synonym">Caerostris bankana</name>
    <dbReference type="NCBI Taxonomy" id="172846"/>
    <lineage>
        <taxon>Eukaryota</taxon>
        <taxon>Metazoa</taxon>
        <taxon>Ecdysozoa</taxon>
        <taxon>Arthropoda</taxon>
        <taxon>Chelicerata</taxon>
        <taxon>Arachnida</taxon>
        <taxon>Araneae</taxon>
        <taxon>Araneomorphae</taxon>
        <taxon>Entelegynae</taxon>
        <taxon>Araneoidea</taxon>
        <taxon>Araneidae</taxon>
        <taxon>Caerostris</taxon>
    </lineage>
</organism>
<keyword evidence="1" id="KW-0472">Membrane</keyword>
<evidence type="ECO:0000313" key="3">
    <source>
        <dbReference type="Proteomes" id="UP001054945"/>
    </source>
</evidence>
<sequence>MINASGRMVFLHAKASIRDNKDNVACSTDNVFIFGTDGEECELSFNLSKYTFTKEMQDLFILCELFFPNEIESSEIEKYSHKLISERSIAYVHRNSQLKCSSSETSGLFHCKNVTTQTEKFLSGQSFGIQTSQSDYCKSLGIQTTNTGFEENATMQTSNSHTSIRNETCQHIVKTDETDIDLPSTEMTEDITNALRLSVLDICSPTSIAGISAYLALCAAFIFYTIFNYKKS</sequence>
<evidence type="ECO:0000256" key="1">
    <source>
        <dbReference type="SAM" id="Phobius"/>
    </source>
</evidence>
<protein>
    <submittedName>
        <fullName evidence="2">Uncharacterized protein</fullName>
    </submittedName>
</protein>
<feature type="transmembrane region" description="Helical" evidence="1">
    <location>
        <begin position="208"/>
        <end position="227"/>
    </location>
</feature>
<accession>A0AAV4UJQ8</accession>
<gene>
    <name evidence="2" type="ORF">CEXT_383911</name>
</gene>
<dbReference type="EMBL" id="BPLR01012955">
    <property type="protein sequence ID" value="GIY57750.1"/>
    <property type="molecule type" value="Genomic_DNA"/>
</dbReference>
<proteinExistence type="predicted"/>
<dbReference type="AlphaFoldDB" id="A0AAV4UJQ8"/>
<reference evidence="2 3" key="1">
    <citation type="submission" date="2021-06" db="EMBL/GenBank/DDBJ databases">
        <title>Caerostris extrusa draft genome.</title>
        <authorList>
            <person name="Kono N."/>
            <person name="Arakawa K."/>
        </authorList>
    </citation>
    <scope>NUCLEOTIDE SEQUENCE [LARGE SCALE GENOMIC DNA]</scope>
</reference>
<keyword evidence="1" id="KW-0812">Transmembrane</keyword>